<accession>A0AAW6T8K0</accession>
<dbReference type="EMBL" id="JASATX010000005">
    <property type="protein sequence ID" value="MDI2099549.1"/>
    <property type="molecule type" value="Genomic_DNA"/>
</dbReference>
<comment type="caution">
    <text evidence="7">The sequence shown here is derived from an EMBL/GenBank/DDBJ whole genome shotgun (WGS) entry which is preliminary data.</text>
</comment>
<dbReference type="PANTHER" id="PTHR43701">
    <property type="entry name" value="MEMBRANE TRANSPORTER PROTEIN MJ0441-RELATED"/>
    <property type="match status" value="1"/>
</dbReference>
<evidence type="ECO:0000313" key="7">
    <source>
        <dbReference type="EMBL" id="MDI2099549.1"/>
    </source>
</evidence>
<sequence length="262" mass="26707">MSAAVRGRWWRLAIVGLLAGFFSGLFGVGGGVIIVPLLLMLANFEQRRASGTSLTAILPTAIAGAIGYAVQGEVDWIAAGCLAGGAIVGSLIGSWLLHKVPQGVLRWLFIAFLVAMAIRMFLLVPDRGAVLELGVGTVVALIGLGLVTGILSGLLGVGGGVVVVPMLMVLFGMGDLVAKGTSLLMMIPTSITGTLANVRRGNSDVRAAAVIGLLAVPASLGGVAVAAAVPPQLGAVLFAALLVFTAVQLAVRAVRQRRRGRD</sequence>
<organism evidence="7 8">
    <name type="scientific">Ruicaihuangia caeni</name>
    <dbReference type="NCBI Taxonomy" id="3042517"/>
    <lineage>
        <taxon>Bacteria</taxon>
        <taxon>Bacillati</taxon>
        <taxon>Actinomycetota</taxon>
        <taxon>Actinomycetes</taxon>
        <taxon>Micrococcales</taxon>
        <taxon>Microbacteriaceae</taxon>
        <taxon>Ruicaihuangia</taxon>
    </lineage>
</organism>
<feature type="transmembrane region" description="Helical" evidence="6">
    <location>
        <begin position="104"/>
        <end position="122"/>
    </location>
</feature>
<reference evidence="7 8" key="1">
    <citation type="submission" date="2023-04" db="EMBL/GenBank/DDBJ databases">
        <title>Klugiella caeni sp. nov. isolated from the sludge of biochemical tank.</title>
        <authorList>
            <person name="Geng K."/>
        </authorList>
    </citation>
    <scope>NUCLEOTIDE SEQUENCE [LARGE SCALE GENOMIC DNA]</scope>
    <source>
        <strain evidence="7 8">YN-L-19</strain>
    </source>
</reference>
<evidence type="ECO:0000313" key="8">
    <source>
        <dbReference type="Proteomes" id="UP001321506"/>
    </source>
</evidence>
<keyword evidence="4 6" id="KW-1133">Transmembrane helix</keyword>
<evidence type="ECO:0000256" key="2">
    <source>
        <dbReference type="ARBA" id="ARBA00009142"/>
    </source>
</evidence>
<comment type="subcellular location">
    <subcellularLocation>
        <location evidence="6">Cell membrane</location>
        <topology evidence="6">Multi-pass membrane protein</topology>
    </subcellularLocation>
    <subcellularLocation>
        <location evidence="1">Membrane</location>
        <topology evidence="1">Multi-pass membrane protein</topology>
    </subcellularLocation>
</comment>
<feature type="transmembrane region" description="Helical" evidence="6">
    <location>
        <begin position="235"/>
        <end position="254"/>
    </location>
</feature>
<keyword evidence="5 6" id="KW-0472">Membrane</keyword>
<evidence type="ECO:0000256" key="3">
    <source>
        <dbReference type="ARBA" id="ARBA00022692"/>
    </source>
</evidence>
<comment type="similarity">
    <text evidence="2 6">Belongs to the 4-toluene sulfonate uptake permease (TSUP) (TC 2.A.102) family.</text>
</comment>
<evidence type="ECO:0000256" key="4">
    <source>
        <dbReference type="ARBA" id="ARBA00022989"/>
    </source>
</evidence>
<feature type="transmembrane region" description="Helical" evidence="6">
    <location>
        <begin position="128"/>
        <end position="147"/>
    </location>
</feature>
<dbReference type="InterPro" id="IPR051598">
    <property type="entry name" value="TSUP/Inactive_protease-like"/>
</dbReference>
<evidence type="ECO:0000256" key="5">
    <source>
        <dbReference type="ARBA" id="ARBA00023136"/>
    </source>
</evidence>
<keyword evidence="3 6" id="KW-0812">Transmembrane</keyword>
<dbReference type="PANTHER" id="PTHR43701:SF2">
    <property type="entry name" value="MEMBRANE TRANSPORTER PROTEIN YJNA-RELATED"/>
    <property type="match status" value="1"/>
</dbReference>
<keyword evidence="6" id="KW-1003">Cell membrane</keyword>
<name>A0AAW6T8K0_9MICO</name>
<dbReference type="InterPro" id="IPR002781">
    <property type="entry name" value="TM_pro_TauE-like"/>
</dbReference>
<evidence type="ECO:0000256" key="1">
    <source>
        <dbReference type="ARBA" id="ARBA00004141"/>
    </source>
</evidence>
<feature type="transmembrane region" description="Helical" evidence="6">
    <location>
        <begin position="154"/>
        <end position="174"/>
    </location>
</feature>
<gene>
    <name evidence="7" type="ORF">QF206_11300</name>
</gene>
<dbReference type="Pfam" id="PF01925">
    <property type="entry name" value="TauE"/>
    <property type="match status" value="2"/>
</dbReference>
<evidence type="ECO:0000256" key="6">
    <source>
        <dbReference type="RuleBase" id="RU363041"/>
    </source>
</evidence>
<dbReference type="RefSeq" id="WP_281489342.1">
    <property type="nucleotide sequence ID" value="NZ_JASATX010000005.1"/>
</dbReference>
<feature type="transmembrane region" description="Helical" evidence="6">
    <location>
        <begin position="210"/>
        <end position="229"/>
    </location>
</feature>
<protein>
    <recommendedName>
        <fullName evidence="6">Probable membrane transporter protein</fullName>
    </recommendedName>
</protein>
<keyword evidence="8" id="KW-1185">Reference proteome</keyword>
<dbReference type="Proteomes" id="UP001321506">
    <property type="component" value="Unassembled WGS sequence"/>
</dbReference>
<proteinExistence type="inferred from homology"/>
<feature type="transmembrane region" description="Helical" evidence="6">
    <location>
        <begin position="76"/>
        <end position="97"/>
    </location>
</feature>
<feature type="transmembrane region" description="Helical" evidence="6">
    <location>
        <begin position="51"/>
        <end position="70"/>
    </location>
</feature>
<dbReference type="AlphaFoldDB" id="A0AAW6T8K0"/>
<dbReference type="GO" id="GO:0005886">
    <property type="term" value="C:plasma membrane"/>
    <property type="evidence" value="ECO:0007669"/>
    <property type="project" value="UniProtKB-SubCell"/>
</dbReference>
<feature type="transmembrane region" description="Helical" evidence="6">
    <location>
        <begin position="12"/>
        <end position="39"/>
    </location>
</feature>